<comment type="caution">
    <text evidence="1">The sequence shown here is derived from an EMBL/GenBank/DDBJ whole genome shotgun (WGS) entry which is preliminary data.</text>
</comment>
<evidence type="ECO:0000313" key="2">
    <source>
        <dbReference type="Proteomes" id="UP001586593"/>
    </source>
</evidence>
<organism evidence="1 2">
    <name type="scientific">Phialemonium thermophilum</name>
    <dbReference type="NCBI Taxonomy" id="223376"/>
    <lineage>
        <taxon>Eukaryota</taxon>
        <taxon>Fungi</taxon>
        <taxon>Dikarya</taxon>
        <taxon>Ascomycota</taxon>
        <taxon>Pezizomycotina</taxon>
        <taxon>Sordariomycetes</taxon>
        <taxon>Sordariomycetidae</taxon>
        <taxon>Cephalothecales</taxon>
        <taxon>Cephalothecaceae</taxon>
        <taxon>Phialemonium</taxon>
    </lineage>
</organism>
<evidence type="ECO:0000313" key="1">
    <source>
        <dbReference type="EMBL" id="KAL1837632.1"/>
    </source>
</evidence>
<gene>
    <name evidence="1" type="ORF">VTK73DRAFT_4636</name>
</gene>
<dbReference type="EMBL" id="JAZHXJ010002609">
    <property type="protein sequence ID" value="KAL1837632.1"/>
    <property type="molecule type" value="Genomic_DNA"/>
</dbReference>
<reference evidence="1 2" key="1">
    <citation type="journal article" date="2024" name="Commun. Biol.">
        <title>Comparative genomic analysis of thermophilic fungi reveals convergent evolutionary adaptations and gene losses.</title>
        <authorList>
            <person name="Steindorff A.S."/>
            <person name="Aguilar-Pontes M.V."/>
            <person name="Robinson A.J."/>
            <person name="Andreopoulos B."/>
            <person name="LaButti K."/>
            <person name="Kuo A."/>
            <person name="Mondo S."/>
            <person name="Riley R."/>
            <person name="Otillar R."/>
            <person name="Haridas S."/>
            <person name="Lipzen A."/>
            <person name="Grimwood J."/>
            <person name="Schmutz J."/>
            <person name="Clum A."/>
            <person name="Reid I.D."/>
            <person name="Moisan M.C."/>
            <person name="Butler G."/>
            <person name="Nguyen T.T.M."/>
            <person name="Dewar K."/>
            <person name="Conant G."/>
            <person name="Drula E."/>
            <person name="Henrissat B."/>
            <person name="Hansel C."/>
            <person name="Singer S."/>
            <person name="Hutchinson M.I."/>
            <person name="de Vries R.P."/>
            <person name="Natvig D.O."/>
            <person name="Powell A.J."/>
            <person name="Tsang A."/>
            <person name="Grigoriev I.V."/>
        </authorList>
    </citation>
    <scope>NUCLEOTIDE SEQUENCE [LARGE SCALE GENOMIC DNA]</scope>
    <source>
        <strain evidence="1 2">ATCC 24622</strain>
    </source>
</reference>
<proteinExistence type="predicted"/>
<dbReference type="Proteomes" id="UP001586593">
    <property type="component" value="Unassembled WGS sequence"/>
</dbReference>
<name>A0ABR3V7T1_9PEZI</name>
<sequence length="187" mass="21320">MEEAAAETPPKPPRRILVVVGCNSDLWRAAWRRPEEVVAHALRLIGEDELAERGRYDDPATCLYLGSERFDRRANLVFDIYHAAYDFDTAHLPSRNHLPVTRVRLGRRGHRVKAADPALAARVNREVANVHNLSGWWRRPPLVVNYAMGNVPVFPHPRSSTPRDSQEGREEAAVQIREVRRDIPIVD</sequence>
<keyword evidence="2" id="KW-1185">Reference proteome</keyword>
<accession>A0ABR3V7T1</accession>
<protein>
    <submittedName>
        <fullName evidence="1">Uncharacterized protein</fullName>
    </submittedName>
</protein>